<dbReference type="OrthoDB" id="7981249at2"/>
<organism evidence="1 2">
    <name type="scientific">Thalassotalea litorea</name>
    <dbReference type="NCBI Taxonomy" id="2020715"/>
    <lineage>
        <taxon>Bacteria</taxon>
        <taxon>Pseudomonadati</taxon>
        <taxon>Pseudomonadota</taxon>
        <taxon>Gammaproteobacteria</taxon>
        <taxon>Alteromonadales</taxon>
        <taxon>Colwelliaceae</taxon>
        <taxon>Thalassotalea</taxon>
    </lineage>
</organism>
<evidence type="ECO:0000313" key="1">
    <source>
        <dbReference type="EMBL" id="TLU67682.1"/>
    </source>
</evidence>
<dbReference type="EMBL" id="VCBC01000002">
    <property type="protein sequence ID" value="TLU67682.1"/>
    <property type="molecule type" value="Genomic_DNA"/>
</dbReference>
<dbReference type="Proteomes" id="UP000307790">
    <property type="component" value="Unassembled WGS sequence"/>
</dbReference>
<dbReference type="GO" id="GO:0016740">
    <property type="term" value="F:transferase activity"/>
    <property type="evidence" value="ECO:0007669"/>
    <property type="project" value="UniProtKB-KW"/>
</dbReference>
<dbReference type="Pfam" id="PF13704">
    <property type="entry name" value="Glyco_tranf_2_4"/>
    <property type="match status" value="1"/>
</dbReference>
<dbReference type="SUPFAM" id="SSF53448">
    <property type="entry name" value="Nucleotide-diphospho-sugar transferases"/>
    <property type="match status" value="1"/>
</dbReference>
<keyword evidence="2" id="KW-1185">Reference proteome</keyword>
<dbReference type="InterPro" id="IPR029044">
    <property type="entry name" value="Nucleotide-diphossugar_trans"/>
</dbReference>
<gene>
    <name evidence="1" type="ORF">FE810_01670</name>
</gene>
<accession>A0A5R9IQX5</accession>
<evidence type="ECO:0000313" key="2">
    <source>
        <dbReference type="Proteomes" id="UP000307790"/>
    </source>
</evidence>
<name>A0A5R9IQX5_9GAMM</name>
<reference evidence="1 2" key="1">
    <citation type="submission" date="2019-05" db="EMBL/GenBank/DDBJ databases">
        <title>Genome sequences of Thalassotalea litorea 1K03283.</title>
        <authorList>
            <person name="Zhang D."/>
        </authorList>
    </citation>
    <scope>NUCLEOTIDE SEQUENCE [LARGE SCALE GENOMIC DNA]</scope>
    <source>
        <strain evidence="1 2">MCCC 1K03283</strain>
    </source>
</reference>
<keyword evidence="1" id="KW-0808">Transferase</keyword>
<protein>
    <submittedName>
        <fullName evidence="1">Glycosyltransferase family 2 protein</fullName>
    </submittedName>
</protein>
<sequence length="344" mass="40770">MGGLMHPMLNQVLRPWRMLKHGSQLAFYGVKATLFGRQLTLSQDNTGGIKDNDLLLFATLRNEAHRMEYFLEYYRKMGINHFILVDNGSDDGFSYWIKEHRDVSVFYTSESYKASNFGMHWLNYLLRRYGSNHWCMTCDPDEFLVFPKQDDLNLRQLCQYLEQTHRPSFYTNMIDMYGKGTLRECIYKPGTDPLDSHPYFDRSGYFYHENKIYSSLWAQGGVRLRTLFKDNPAQAPALNKTPLIKWRWYYAYVSSMHMAIPRKLNKGYQQGLTGALLHFKFIADFEEKIVEEIERKEHYGDSIEYQKYQDFLQNSMHFEPSMSVKYQGWKQLQQLGLLVNEELN</sequence>
<comment type="caution">
    <text evidence="1">The sequence shown here is derived from an EMBL/GenBank/DDBJ whole genome shotgun (WGS) entry which is preliminary data.</text>
</comment>
<dbReference type="AlphaFoldDB" id="A0A5R9IQX5"/>
<proteinExistence type="predicted"/>